<feature type="region of interest" description="Disordered" evidence="1">
    <location>
        <begin position="531"/>
        <end position="592"/>
    </location>
</feature>
<reference evidence="3 4" key="1">
    <citation type="submission" date="2018-04" db="EMBL/GenBank/DDBJ databases">
        <authorList>
            <person name="Zhang X."/>
            <person name="Yuan J."/>
            <person name="Li F."/>
            <person name="Xiang J."/>
        </authorList>
    </citation>
    <scope>NUCLEOTIDE SEQUENCE [LARGE SCALE GENOMIC DNA]</scope>
    <source>
        <tissue evidence="3">Muscle</tissue>
    </source>
</reference>
<proteinExistence type="predicted"/>
<feature type="compositionally biased region" description="Low complexity" evidence="1">
    <location>
        <begin position="564"/>
        <end position="592"/>
    </location>
</feature>
<evidence type="ECO:0000313" key="4">
    <source>
        <dbReference type="Proteomes" id="UP000283509"/>
    </source>
</evidence>
<protein>
    <submittedName>
        <fullName evidence="3">Uncharacterized protein</fullName>
    </submittedName>
</protein>
<keyword evidence="4" id="KW-1185">Reference proteome</keyword>
<dbReference type="AlphaFoldDB" id="A0A423SE72"/>
<dbReference type="OrthoDB" id="6381515at2759"/>
<accession>A0A423SE72</accession>
<comment type="caution">
    <text evidence="3">The sequence shown here is derived from an EMBL/GenBank/DDBJ whole genome shotgun (WGS) entry which is preliminary data.</text>
</comment>
<organism evidence="3 4">
    <name type="scientific">Penaeus vannamei</name>
    <name type="common">Whiteleg shrimp</name>
    <name type="synonym">Litopenaeus vannamei</name>
    <dbReference type="NCBI Taxonomy" id="6689"/>
    <lineage>
        <taxon>Eukaryota</taxon>
        <taxon>Metazoa</taxon>
        <taxon>Ecdysozoa</taxon>
        <taxon>Arthropoda</taxon>
        <taxon>Crustacea</taxon>
        <taxon>Multicrustacea</taxon>
        <taxon>Malacostraca</taxon>
        <taxon>Eumalacostraca</taxon>
        <taxon>Eucarida</taxon>
        <taxon>Decapoda</taxon>
        <taxon>Dendrobranchiata</taxon>
        <taxon>Penaeoidea</taxon>
        <taxon>Penaeidae</taxon>
        <taxon>Penaeus</taxon>
    </lineage>
</organism>
<evidence type="ECO:0000313" key="3">
    <source>
        <dbReference type="EMBL" id="ROT62498.1"/>
    </source>
</evidence>
<sequence length="592" mass="57467">MILLNSLVKLLALVAMASIVSAGVSGYSAGGPRGGGRSGSGRRGTRRGGGSVVEAELVGFGILPNRLIDPVLVRSFDRSDSDEGADGYDYGLGFDGGFSAGNPGFDGGFSAGNPGFDGGFSAGVGFDAGAGFDSGHGGAGSMLASPEVHPSTQATLQATGCSAAFDTGLNDDVSFNVGIPDDVSFNVDPVDDVSFNIEPIDDVSFNAGIRDDVSFNVEPADDVSFDAFVGDDSLFDANFDYILKALGVLAVAQAVSSGSSGAVLGGAHGGGFAAAGHAGGGHQGGGHVGGGSVVRAVLVGSGILPNSLVDPAVAAGSSAGFGAGADYGDFAGADYDAFGLADYDAFGLADYDAFGGADYDAFGGADYDADFGGVGFGGAATAYDAGEGHGASGLHEIGIAEGVSFDAGLDDAAAFQDVQGGGFGAAGFANGGQISGSAVLEFGNGVAAVAAGNAMAFNNRVAVAAAVASEVSLASTRSETMIIIGVVDAFAAAVDMSPGASAALMLTPAVAAPSAGLLAAVDSGRQEAKAASPPLLVEYSAPDEHSGDDIPEASTPSEGAADLTSTEASTHSSSSSASSTVSAVARVSTGCL</sequence>
<dbReference type="Proteomes" id="UP000283509">
    <property type="component" value="Unassembled WGS sequence"/>
</dbReference>
<feature type="chain" id="PRO_5019036154" evidence="2">
    <location>
        <begin position="23"/>
        <end position="592"/>
    </location>
</feature>
<gene>
    <name evidence="3" type="ORF">C7M84_019669</name>
</gene>
<dbReference type="EMBL" id="QCYY01003664">
    <property type="protein sequence ID" value="ROT62498.1"/>
    <property type="molecule type" value="Genomic_DNA"/>
</dbReference>
<reference evidence="3 4" key="2">
    <citation type="submission" date="2019-01" db="EMBL/GenBank/DDBJ databases">
        <title>The decoding of complex shrimp genome reveals the adaptation for benthos swimmer, frequently molting mechanism and breeding impact on genome.</title>
        <authorList>
            <person name="Sun Y."/>
            <person name="Gao Y."/>
            <person name="Yu Y."/>
        </authorList>
    </citation>
    <scope>NUCLEOTIDE SEQUENCE [LARGE SCALE GENOMIC DNA]</scope>
    <source>
        <tissue evidence="3">Muscle</tissue>
    </source>
</reference>
<evidence type="ECO:0000256" key="2">
    <source>
        <dbReference type="SAM" id="SignalP"/>
    </source>
</evidence>
<feature type="region of interest" description="Disordered" evidence="1">
    <location>
        <begin position="29"/>
        <end position="48"/>
    </location>
</feature>
<name>A0A423SE72_PENVA</name>
<feature type="signal peptide" evidence="2">
    <location>
        <begin position="1"/>
        <end position="22"/>
    </location>
</feature>
<evidence type="ECO:0000256" key="1">
    <source>
        <dbReference type="SAM" id="MobiDB-lite"/>
    </source>
</evidence>
<keyword evidence="2" id="KW-0732">Signal</keyword>